<evidence type="ECO:0000313" key="11">
    <source>
        <dbReference type="Proteomes" id="UP000823989"/>
    </source>
</evidence>
<dbReference type="NCBIfam" id="NF007749">
    <property type="entry name" value="PRK10429.1"/>
    <property type="match status" value="1"/>
</dbReference>
<feature type="transmembrane region" description="Helical" evidence="9">
    <location>
        <begin position="299"/>
        <end position="320"/>
    </location>
</feature>
<dbReference type="GO" id="GO:0015293">
    <property type="term" value="F:symporter activity"/>
    <property type="evidence" value="ECO:0007669"/>
    <property type="project" value="UniProtKB-KW"/>
</dbReference>
<feature type="transmembrane region" description="Helical" evidence="9">
    <location>
        <begin position="39"/>
        <end position="59"/>
    </location>
</feature>
<feature type="transmembrane region" description="Helical" evidence="9">
    <location>
        <begin position="326"/>
        <end position="354"/>
    </location>
</feature>
<organism evidence="10 11">
    <name type="scientific">Candidatus Salinicoccus stercoripullorum</name>
    <dbReference type="NCBI Taxonomy" id="2838756"/>
    <lineage>
        <taxon>Bacteria</taxon>
        <taxon>Bacillati</taxon>
        <taxon>Bacillota</taxon>
        <taxon>Bacilli</taxon>
        <taxon>Bacillales</taxon>
        <taxon>Staphylococcaceae</taxon>
        <taxon>Salinicoccus</taxon>
    </lineage>
</organism>
<feature type="transmembrane region" description="Helical" evidence="9">
    <location>
        <begin position="152"/>
        <end position="173"/>
    </location>
</feature>
<dbReference type="NCBIfam" id="TIGR00792">
    <property type="entry name" value="gph"/>
    <property type="match status" value="1"/>
</dbReference>
<protein>
    <submittedName>
        <fullName evidence="10">Melibiose:sodium transporter MelB</fullName>
    </submittedName>
</protein>
<keyword evidence="5 9" id="KW-0812">Transmembrane</keyword>
<dbReference type="InterPro" id="IPR001927">
    <property type="entry name" value="Na/Gal_symport"/>
</dbReference>
<dbReference type="EMBL" id="DXHR01000009">
    <property type="protein sequence ID" value="HIW12083.1"/>
    <property type="molecule type" value="Genomic_DNA"/>
</dbReference>
<keyword evidence="4" id="KW-0762">Sugar transport</keyword>
<dbReference type="Gene3D" id="1.20.1250.20">
    <property type="entry name" value="MFS general substrate transporter like domains"/>
    <property type="match status" value="1"/>
</dbReference>
<dbReference type="GO" id="GO:0005886">
    <property type="term" value="C:plasma membrane"/>
    <property type="evidence" value="ECO:0007669"/>
    <property type="project" value="UniProtKB-SubCell"/>
</dbReference>
<dbReference type="CDD" id="cd17332">
    <property type="entry name" value="MFS_MelB_like"/>
    <property type="match status" value="1"/>
</dbReference>
<dbReference type="Proteomes" id="UP000823989">
    <property type="component" value="Unassembled WGS sequence"/>
</dbReference>
<dbReference type="SUPFAM" id="SSF103473">
    <property type="entry name" value="MFS general substrate transporter"/>
    <property type="match status" value="1"/>
</dbReference>
<sequence>MEKQVTRVQKYSFGIGAFGKDLIVNLIGIYLMFYLTDVLGVSAAFVGTLYFVARIWDAINDPVMGFIVDKTRTRWGKFRPWILIGTLINSVATLILFTDFHLHGTALYAFVAVMYILWGMTYTIMDVPYWSWLPNLTNNPVEREEVSVIPRIFASLSNLLLGTLGFTIVYFFADHSGDGSLSSGFFIMTLIISIVFIFTTVITISNVKERPTNIGNGIELKLKDIWRILFTNKELLAYIGILVTFFLSTQIINSILIYYFNYVTESKGLFQLYNAMGFVEIIGLLMFPKVAKWLTREKVFPLAAISMVIGLLILLSAGYIAPQNAFFVIVGTAFIKIGSGFIMGIITVSIADVIDYSEVKFGQRNESVITSTQTFLMKTAMALSGLITGWGLSIFNYQPGEPQSDFTKVGIRIIMCVFPIIFVIGSYLIYRFSYNLKGAFLRDIVYILNNRKKERNVNDTN</sequence>
<dbReference type="InterPro" id="IPR039672">
    <property type="entry name" value="MFS_2"/>
</dbReference>
<reference evidence="10" key="1">
    <citation type="journal article" date="2021" name="PeerJ">
        <title>Extensive microbial diversity within the chicken gut microbiome revealed by metagenomics and culture.</title>
        <authorList>
            <person name="Gilroy R."/>
            <person name="Ravi A."/>
            <person name="Getino M."/>
            <person name="Pursley I."/>
            <person name="Horton D.L."/>
            <person name="Alikhan N.F."/>
            <person name="Baker D."/>
            <person name="Gharbi K."/>
            <person name="Hall N."/>
            <person name="Watson M."/>
            <person name="Adriaenssens E.M."/>
            <person name="Foster-Nyarko E."/>
            <person name="Jarju S."/>
            <person name="Secka A."/>
            <person name="Antonio M."/>
            <person name="Oren A."/>
            <person name="Chaudhuri R.R."/>
            <person name="La Ragione R."/>
            <person name="Hildebrand F."/>
            <person name="Pallen M.J."/>
        </authorList>
    </citation>
    <scope>NUCLEOTIDE SEQUENCE</scope>
    <source>
        <strain evidence="10">ChiHjej13B12-752</strain>
    </source>
</reference>
<evidence type="ECO:0000256" key="7">
    <source>
        <dbReference type="ARBA" id="ARBA00022989"/>
    </source>
</evidence>
<keyword evidence="6" id="KW-0769">Symport</keyword>
<gene>
    <name evidence="10" type="primary">melB</name>
    <name evidence="10" type="ORF">H9891_02875</name>
</gene>
<evidence type="ECO:0000313" key="10">
    <source>
        <dbReference type="EMBL" id="HIW12083.1"/>
    </source>
</evidence>
<reference evidence="10" key="2">
    <citation type="submission" date="2021-04" db="EMBL/GenBank/DDBJ databases">
        <authorList>
            <person name="Gilroy R."/>
        </authorList>
    </citation>
    <scope>NUCLEOTIDE SEQUENCE</scope>
    <source>
        <strain evidence="10">ChiHjej13B12-752</strain>
    </source>
</reference>
<feature type="transmembrane region" description="Helical" evidence="9">
    <location>
        <begin position="106"/>
        <end position="131"/>
    </location>
</feature>
<proteinExistence type="predicted"/>
<dbReference type="PANTHER" id="PTHR11328:SF36">
    <property type="entry name" value="MELIBIOSE PERMEASE"/>
    <property type="match status" value="1"/>
</dbReference>
<dbReference type="PROSITE" id="PS00872">
    <property type="entry name" value="NA_GALACTOSIDE_SYMP"/>
    <property type="match status" value="1"/>
</dbReference>
<keyword evidence="3" id="KW-1003">Cell membrane</keyword>
<feature type="transmembrane region" description="Helical" evidence="9">
    <location>
        <begin position="185"/>
        <end position="204"/>
    </location>
</feature>
<feature type="transmembrane region" description="Helical" evidence="9">
    <location>
        <begin position="12"/>
        <end position="33"/>
    </location>
</feature>
<evidence type="ECO:0000256" key="4">
    <source>
        <dbReference type="ARBA" id="ARBA00022597"/>
    </source>
</evidence>
<comment type="subcellular location">
    <subcellularLocation>
        <location evidence="1">Cell membrane</location>
        <topology evidence="1">Multi-pass membrane protein</topology>
    </subcellularLocation>
</comment>
<evidence type="ECO:0000256" key="5">
    <source>
        <dbReference type="ARBA" id="ARBA00022692"/>
    </source>
</evidence>
<feature type="transmembrane region" description="Helical" evidence="9">
    <location>
        <begin position="409"/>
        <end position="430"/>
    </location>
</feature>
<feature type="transmembrane region" description="Helical" evidence="9">
    <location>
        <begin position="375"/>
        <end position="397"/>
    </location>
</feature>
<dbReference type="AlphaFoldDB" id="A0A9D1QFF5"/>
<evidence type="ECO:0000256" key="2">
    <source>
        <dbReference type="ARBA" id="ARBA00022448"/>
    </source>
</evidence>
<accession>A0A9D1QFF5</accession>
<dbReference type="GO" id="GO:0006814">
    <property type="term" value="P:sodium ion transport"/>
    <property type="evidence" value="ECO:0007669"/>
    <property type="project" value="InterPro"/>
</dbReference>
<feature type="transmembrane region" description="Helical" evidence="9">
    <location>
        <begin position="270"/>
        <end position="287"/>
    </location>
</feature>
<keyword evidence="2" id="KW-0813">Transport</keyword>
<dbReference type="InterPro" id="IPR036259">
    <property type="entry name" value="MFS_trans_sf"/>
</dbReference>
<evidence type="ECO:0000256" key="8">
    <source>
        <dbReference type="ARBA" id="ARBA00023136"/>
    </source>
</evidence>
<evidence type="ECO:0000256" key="9">
    <source>
        <dbReference type="SAM" id="Phobius"/>
    </source>
</evidence>
<feature type="transmembrane region" description="Helical" evidence="9">
    <location>
        <begin position="80"/>
        <end position="100"/>
    </location>
</feature>
<dbReference type="GO" id="GO:0008643">
    <property type="term" value="P:carbohydrate transport"/>
    <property type="evidence" value="ECO:0007669"/>
    <property type="project" value="InterPro"/>
</dbReference>
<name>A0A9D1QFF5_9STAP</name>
<keyword evidence="7 9" id="KW-1133">Transmembrane helix</keyword>
<evidence type="ECO:0000256" key="6">
    <source>
        <dbReference type="ARBA" id="ARBA00022847"/>
    </source>
</evidence>
<dbReference type="Pfam" id="PF13347">
    <property type="entry name" value="MFS_2"/>
    <property type="match status" value="1"/>
</dbReference>
<evidence type="ECO:0000256" key="1">
    <source>
        <dbReference type="ARBA" id="ARBA00004651"/>
    </source>
</evidence>
<comment type="caution">
    <text evidence="10">The sequence shown here is derived from an EMBL/GenBank/DDBJ whole genome shotgun (WGS) entry which is preliminary data.</text>
</comment>
<dbReference type="PANTHER" id="PTHR11328">
    <property type="entry name" value="MAJOR FACILITATOR SUPERFAMILY DOMAIN-CONTAINING PROTEIN"/>
    <property type="match status" value="1"/>
</dbReference>
<dbReference type="InterPro" id="IPR018043">
    <property type="entry name" value="Na/Gal_symport_CS"/>
</dbReference>
<keyword evidence="8 9" id="KW-0472">Membrane</keyword>
<feature type="transmembrane region" description="Helical" evidence="9">
    <location>
        <begin position="235"/>
        <end position="258"/>
    </location>
</feature>
<evidence type="ECO:0000256" key="3">
    <source>
        <dbReference type="ARBA" id="ARBA00022475"/>
    </source>
</evidence>